<dbReference type="Pfam" id="PF25954">
    <property type="entry name" value="Beta-barrel_RND_2"/>
    <property type="match status" value="1"/>
</dbReference>
<evidence type="ECO:0000259" key="6">
    <source>
        <dbReference type="Pfam" id="PF25989"/>
    </source>
</evidence>
<evidence type="ECO:0000313" key="7">
    <source>
        <dbReference type="EMBL" id="BAF60863.1"/>
    </source>
</evidence>
<evidence type="ECO:0000259" key="4">
    <source>
        <dbReference type="Pfam" id="PF25917"/>
    </source>
</evidence>
<evidence type="ECO:0000259" key="5">
    <source>
        <dbReference type="Pfam" id="PF25954"/>
    </source>
</evidence>
<dbReference type="KEGG" id="pth:PTH_2682"/>
<dbReference type="HOGENOM" id="CLU_018816_1_4_9"/>
<dbReference type="GO" id="GO:0015562">
    <property type="term" value="F:efflux transmembrane transporter activity"/>
    <property type="evidence" value="ECO:0007669"/>
    <property type="project" value="TreeGrafter"/>
</dbReference>
<evidence type="ECO:0000256" key="1">
    <source>
        <dbReference type="ARBA" id="ARBA00009477"/>
    </source>
</evidence>
<dbReference type="InterPro" id="IPR058792">
    <property type="entry name" value="Beta-barrel_RND_2"/>
</dbReference>
<dbReference type="InterPro" id="IPR058637">
    <property type="entry name" value="YknX-like_C"/>
</dbReference>
<organism evidence="7 8">
    <name type="scientific">Pelotomaculum thermopropionicum (strain DSM 13744 / JCM 10971 / SI)</name>
    <dbReference type="NCBI Taxonomy" id="370438"/>
    <lineage>
        <taxon>Bacteria</taxon>
        <taxon>Bacillati</taxon>
        <taxon>Bacillota</taxon>
        <taxon>Clostridia</taxon>
        <taxon>Eubacteriales</taxon>
        <taxon>Desulfotomaculaceae</taxon>
        <taxon>Pelotomaculum</taxon>
    </lineage>
</organism>
<evidence type="ECO:0000256" key="3">
    <source>
        <dbReference type="SAM" id="SignalP"/>
    </source>
</evidence>
<feature type="chain" id="PRO_5038606534" evidence="3">
    <location>
        <begin position="21"/>
        <end position="373"/>
    </location>
</feature>
<dbReference type="NCBIfam" id="TIGR01730">
    <property type="entry name" value="RND_mfp"/>
    <property type="match status" value="1"/>
</dbReference>
<feature type="coiled-coil region" evidence="2">
    <location>
        <begin position="143"/>
        <end position="184"/>
    </location>
</feature>
<proteinExistence type="inferred from homology"/>
<accession>A5CYR0</accession>
<name>A5CYR0_PELTS</name>
<dbReference type="GO" id="GO:1990281">
    <property type="term" value="C:efflux pump complex"/>
    <property type="evidence" value="ECO:0007669"/>
    <property type="project" value="TreeGrafter"/>
</dbReference>
<dbReference type="eggNOG" id="COG0845">
    <property type="taxonomic scope" value="Bacteria"/>
</dbReference>
<feature type="domain" description="CusB-like beta-barrel" evidence="5">
    <location>
        <begin position="219"/>
        <end position="289"/>
    </location>
</feature>
<dbReference type="Gene3D" id="1.10.287.470">
    <property type="entry name" value="Helix hairpin bin"/>
    <property type="match status" value="1"/>
</dbReference>
<evidence type="ECO:0000313" key="8">
    <source>
        <dbReference type="Proteomes" id="UP000006556"/>
    </source>
</evidence>
<dbReference type="PANTHER" id="PTHR30469:SF15">
    <property type="entry name" value="HLYD FAMILY OF SECRETION PROTEINS"/>
    <property type="match status" value="1"/>
</dbReference>
<gene>
    <name evidence="7" type="primary">AcrA</name>
    <name evidence="7" type="ordered locus">PTH_2682</name>
</gene>
<comment type="similarity">
    <text evidence="1">Belongs to the membrane fusion protein (MFP) (TC 8.A.1) family.</text>
</comment>
<protein>
    <submittedName>
        <fullName evidence="7">Membrane-fusion protein</fullName>
    </submittedName>
</protein>
<keyword evidence="3" id="KW-0732">Signal</keyword>
<dbReference type="Pfam" id="PF25917">
    <property type="entry name" value="BSH_RND"/>
    <property type="match status" value="1"/>
</dbReference>
<feature type="domain" description="YknX-like C-terminal permuted SH3-like" evidence="6">
    <location>
        <begin position="297"/>
        <end position="365"/>
    </location>
</feature>
<dbReference type="STRING" id="370438.PTH_2682"/>
<keyword evidence="8" id="KW-1185">Reference proteome</keyword>
<feature type="domain" description="Multidrug resistance protein MdtA-like barrel-sandwich hybrid" evidence="4">
    <location>
        <begin position="58"/>
        <end position="203"/>
    </location>
</feature>
<dbReference type="InterPro" id="IPR058625">
    <property type="entry name" value="MdtA-like_BSH"/>
</dbReference>
<dbReference type="Gene3D" id="2.40.50.100">
    <property type="match status" value="1"/>
</dbReference>
<dbReference type="Proteomes" id="UP000006556">
    <property type="component" value="Chromosome"/>
</dbReference>
<dbReference type="SUPFAM" id="SSF111369">
    <property type="entry name" value="HlyD-like secretion proteins"/>
    <property type="match status" value="1"/>
</dbReference>
<dbReference type="EMBL" id="AP009389">
    <property type="protein sequence ID" value="BAF60863.1"/>
    <property type="molecule type" value="Genomic_DNA"/>
</dbReference>
<dbReference type="AlphaFoldDB" id="A5CYR0"/>
<keyword evidence="2" id="KW-0175">Coiled coil</keyword>
<dbReference type="Gene3D" id="2.40.420.20">
    <property type="match status" value="1"/>
</dbReference>
<dbReference type="InterPro" id="IPR006143">
    <property type="entry name" value="RND_pump_MFP"/>
</dbReference>
<evidence type="ECO:0000256" key="2">
    <source>
        <dbReference type="SAM" id="Coils"/>
    </source>
</evidence>
<dbReference type="Pfam" id="PF25989">
    <property type="entry name" value="YknX_C"/>
    <property type="match status" value="1"/>
</dbReference>
<dbReference type="PROSITE" id="PS51257">
    <property type="entry name" value="PROKAR_LIPOPROTEIN"/>
    <property type="match status" value="1"/>
</dbReference>
<dbReference type="PANTHER" id="PTHR30469">
    <property type="entry name" value="MULTIDRUG RESISTANCE PROTEIN MDTA"/>
    <property type="match status" value="1"/>
</dbReference>
<reference evidence="8" key="1">
    <citation type="journal article" date="2008" name="Genome Res.">
        <title>The genome of Pelotomaculum thermopropionicum reveals niche-associated evolution in anaerobic microbiota.</title>
        <authorList>
            <person name="Kosaka T."/>
            <person name="Kato S."/>
            <person name="Shimoyama T."/>
            <person name="Ishii S."/>
            <person name="Abe T."/>
            <person name="Watanabe K."/>
        </authorList>
    </citation>
    <scope>NUCLEOTIDE SEQUENCE [LARGE SCALE GENOMIC DNA]</scope>
    <source>
        <strain evidence="8">DSM 13744 / JCM 10971 / SI</strain>
    </source>
</reference>
<sequence length="373" mass="38485">MKCWRFVFLLVLAVALSGCGKKPPPAEEYIPPVETAAAAVKDLSSILDATGEVIASEEADVAPKVSGRVSTVNVSVGDRVARGQALLVLESSEARNSVAQAEAAAGTAGVNVLKARQALADAERNYSRISALYQAQAVSRAQFEEAESALSNARLGLQLAEEQLRQAEAALAGARENLANHTVTSPIAGHVAAVNVHSGEMAGPQGAAVTVVNMDTVKVKVNVSENVISSIQKGSQVQVSIGVLGKTVTGTVVSVGPKSDPATRAFPVEIFLDNAQGEIRPGMVATLKIPVGTAKAALTVPAGALIERDGAYYVFTVEDGVAREKQVKPGVITDELAEIKEGLSEGAAVIVKGNRLVADGQKVKVVNAEGGQP</sequence>
<feature type="signal peptide" evidence="3">
    <location>
        <begin position="1"/>
        <end position="20"/>
    </location>
</feature>
<dbReference type="Gene3D" id="2.40.30.170">
    <property type="match status" value="1"/>
</dbReference>